<feature type="transmembrane region" description="Helical" evidence="1">
    <location>
        <begin position="134"/>
        <end position="153"/>
    </location>
</feature>
<feature type="transmembrane region" description="Helical" evidence="1">
    <location>
        <begin position="33"/>
        <end position="49"/>
    </location>
</feature>
<protein>
    <recommendedName>
        <fullName evidence="4">DUF2238 domain-containing protein</fullName>
    </recommendedName>
</protein>
<feature type="transmembrane region" description="Helical" evidence="1">
    <location>
        <begin position="56"/>
        <end position="74"/>
    </location>
</feature>
<dbReference type="EMBL" id="MFLE01000026">
    <property type="protein sequence ID" value="OGG61060.1"/>
    <property type="molecule type" value="Genomic_DNA"/>
</dbReference>
<accession>A0A1F6DIA4</accession>
<evidence type="ECO:0000256" key="1">
    <source>
        <dbReference type="SAM" id="Phobius"/>
    </source>
</evidence>
<organism evidence="2 3">
    <name type="scientific">Candidatus Kaiserbacteria bacterium RIFCSPHIGHO2_02_FULL_49_34</name>
    <dbReference type="NCBI Taxonomy" id="1798491"/>
    <lineage>
        <taxon>Bacteria</taxon>
        <taxon>Candidatus Kaiseribacteriota</taxon>
    </lineage>
</organism>
<feature type="transmembrane region" description="Helical" evidence="1">
    <location>
        <begin position="7"/>
        <end position="27"/>
    </location>
</feature>
<comment type="caution">
    <text evidence="2">The sequence shown here is derived from an EMBL/GenBank/DDBJ whole genome shotgun (WGS) entry which is preliminary data.</text>
</comment>
<keyword evidence="1" id="KW-0472">Membrane</keyword>
<keyword evidence="1" id="KW-0812">Transmembrane</keyword>
<dbReference type="InterPro" id="IPR014509">
    <property type="entry name" value="YjdF-like"/>
</dbReference>
<reference evidence="2 3" key="1">
    <citation type="journal article" date="2016" name="Nat. Commun.">
        <title>Thousands of microbial genomes shed light on interconnected biogeochemical processes in an aquifer system.</title>
        <authorList>
            <person name="Anantharaman K."/>
            <person name="Brown C.T."/>
            <person name="Hug L.A."/>
            <person name="Sharon I."/>
            <person name="Castelle C.J."/>
            <person name="Probst A.J."/>
            <person name="Thomas B.C."/>
            <person name="Singh A."/>
            <person name="Wilkins M.J."/>
            <person name="Karaoz U."/>
            <person name="Brodie E.L."/>
            <person name="Williams K.H."/>
            <person name="Hubbard S.S."/>
            <person name="Banfield J.F."/>
        </authorList>
    </citation>
    <scope>NUCLEOTIDE SEQUENCE [LARGE SCALE GENOMIC DNA]</scope>
</reference>
<name>A0A1F6DIA4_9BACT</name>
<evidence type="ECO:0008006" key="4">
    <source>
        <dbReference type="Google" id="ProtNLM"/>
    </source>
</evidence>
<keyword evidence="1" id="KW-1133">Transmembrane helix</keyword>
<dbReference type="Proteomes" id="UP000176511">
    <property type="component" value="Unassembled WGS sequence"/>
</dbReference>
<evidence type="ECO:0000313" key="3">
    <source>
        <dbReference type="Proteomes" id="UP000176511"/>
    </source>
</evidence>
<gene>
    <name evidence="2" type="ORF">A3C87_02050</name>
</gene>
<dbReference type="STRING" id="1798491.A3C87_02050"/>
<dbReference type="AlphaFoldDB" id="A0A1F6DIA4"/>
<sequence length="204" mass="22932">MILSKKEWSVLGLFTATLPLFIIAFIVQNNYEFMGYVVVTLALFGLLLYSHKYVQYPLYVLWCLLVWAILHMLGGVEFAPGEVIYTFVICPIISEPYSILKYDQVVHAYGFFVATLVMFSVLHRYLVVRFSWTAVGIVLAMAGLGLGALNEIIEFGMTITMPRTNVGGYENTALDLVFNLVGAIAAALFLRWKELKGVKLINKD</sequence>
<evidence type="ECO:0000313" key="2">
    <source>
        <dbReference type="EMBL" id="OGG61060.1"/>
    </source>
</evidence>
<proteinExistence type="predicted"/>
<feature type="transmembrane region" description="Helical" evidence="1">
    <location>
        <begin position="173"/>
        <end position="190"/>
    </location>
</feature>
<dbReference type="Pfam" id="PF09997">
    <property type="entry name" value="DUF2238"/>
    <property type="match status" value="1"/>
</dbReference>
<feature type="transmembrane region" description="Helical" evidence="1">
    <location>
        <begin position="106"/>
        <end position="127"/>
    </location>
</feature>